<accession>A0A7R8ZEQ1</accession>
<evidence type="ECO:0000313" key="1">
    <source>
        <dbReference type="EMBL" id="CAD7207132.1"/>
    </source>
</evidence>
<gene>
    <name evidence="1" type="ORF">TDIB3V08_LOCUS13281</name>
</gene>
<protein>
    <submittedName>
        <fullName evidence="1">Uncharacterized protein</fullName>
    </submittedName>
</protein>
<name>A0A7R8ZEQ1_TIMDO</name>
<sequence>MFVYGGSYKFLKGCVLFTNNYDEPDKMDHNLKSQVMTTNVWVEQVRT</sequence>
<reference evidence="1" key="1">
    <citation type="submission" date="2020-11" db="EMBL/GenBank/DDBJ databases">
        <authorList>
            <person name="Tran Van P."/>
        </authorList>
    </citation>
    <scope>NUCLEOTIDE SEQUENCE</scope>
</reference>
<proteinExistence type="predicted"/>
<dbReference type="EMBL" id="OA593206">
    <property type="protein sequence ID" value="CAD7207132.1"/>
    <property type="molecule type" value="Genomic_DNA"/>
</dbReference>
<dbReference type="AlphaFoldDB" id="A0A7R8ZEQ1"/>
<organism evidence="1">
    <name type="scientific">Timema douglasi</name>
    <name type="common">Walking stick</name>
    <dbReference type="NCBI Taxonomy" id="61478"/>
    <lineage>
        <taxon>Eukaryota</taxon>
        <taxon>Metazoa</taxon>
        <taxon>Ecdysozoa</taxon>
        <taxon>Arthropoda</taxon>
        <taxon>Hexapoda</taxon>
        <taxon>Insecta</taxon>
        <taxon>Pterygota</taxon>
        <taxon>Neoptera</taxon>
        <taxon>Polyneoptera</taxon>
        <taxon>Phasmatodea</taxon>
        <taxon>Timematodea</taxon>
        <taxon>Timematoidea</taxon>
        <taxon>Timematidae</taxon>
        <taxon>Timema</taxon>
    </lineage>
</organism>